<gene>
    <name evidence="1" type="ORF">HPA02_08420</name>
</gene>
<name>A0A510X581_9GAMM</name>
<evidence type="ECO:0000313" key="1">
    <source>
        <dbReference type="EMBL" id="GEK46559.1"/>
    </source>
</evidence>
<comment type="caution">
    <text evidence="1">The sequence shown here is derived from an EMBL/GenBank/DDBJ whole genome shotgun (WGS) entry which is preliminary data.</text>
</comment>
<evidence type="ECO:0000313" key="2">
    <source>
        <dbReference type="Proteomes" id="UP000321275"/>
    </source>
</evidence>
<reference evidence="1 2" key="1">
    <citation type="submission" date="2019-07" db="EMBL/GenBank/DDBJ databases">
        <title>Whole genome shotgun sequence of Halomonas pacifica NBRC 102220.</title>
        <authorList>
            <person name="Hosoyama A."/>
            <person name="Uohara A."/>
            <person name="Ohji S."/>
            <person name="Ichikawa N."/>
        </authorList>
    </citation>
    <scope>NUCLEOTIDE SEQUENCE [LARGE SCALE GENOMIC DNA]</scope>
    <source>
        <strain evidence="1 2">NBRC 102220</strain>
    </source>
</reference>
<dbReference type="OrthoDB" id="8871616at2"/>
<dbReference type="AlphaFoldDB" id="A0A510X581"/>
<dbReference type="EMBL" id="BJUK01000007">
    <property type="protein sequence ID" value="GEK46559.1"/>
    <property type="molecule type" value="Genomic_DNA"/>
</dbReference>
<keyword evidence="2" id="KW-1185">Reference proteome</keyword>
<dbReference type="RefSeq" id="WP_146801836.1">
    <property type="nucleotide sequence ID" value="NZ_BJUK01000007.1"/>
</dbReference>
<sequence>MKLQHGAFRGELPILDARLLPENNAQVARNLYLRRGTLKPERAPAAVASLPGVTSPANLYHYDVGNDGDGFWFSWSSAYDVDVARSPIAGDEHARVYWTGQGAPKMSSLSMATSGSGPYPSAWYQLGVPAPPSAPTVAEPGDRVAPDPITNGNGDVVEEIAYPPRTALETAYVVTCVTAFGEEGPPSDPSGFILRWNSGAEIPAGGSVEVGLPPIPSGNLDIVAKRLYRVESGGQYQLVAELPASAISYTDSVNSDALGRTLQSLDWDMPSPALRGLVQMPNGILAGFFENTVAFCEAYRPHAWPVGYQLAFDDPVVGVAVVSGGLVVVTTGQPWLVTGSSPAAMAAMKLDVNQPCAAKRSLVDMGGYALYASPDGLVAAGGDGARVVTREVFSREQWQAINPASIHAYRYDGRYLAFSDGGCFAFTPGEGVEFFDIDASAGHYDVTRDTLYLVQGNGVSAWGEGAAMTYRWRSRLHEVPPGAAGFSCAKVIARDYPVTLRLIADGEKVLEHEVLDAGMFRLPAGFALSRDWEIEIEGSQEVHSVQVATSPGELV</sequence>
<organism evidence="1 2">
    <name type="scientific">Bisbaumannia pacifica</name>
    <dbReference type="NCBI Taxonomy" id="77098"/>
    <lineage>
        <taxon>Bacteria</taxon>
        <taxon>Pseudomonadati</taxon>
        <taxon>Pseudomonadota</taxon>
        <taxon>Gammaproteobacteria</taxon>
        <taxon>Oceanospirillales</taxon>
        <taxon>Halomonadaceae</taxon>
        <taxon>Bisbaumannia</taxon>
    </lineage>
</organism>
<dbReference type="Proteomes" id="UP000321275">
    <property type="component" value="Unassembled WGS sequence"/>
</dbReference>
<proteinExistence type="predicted"/>
<accession>A0A510X581</accession>
<protein>
    <submittedName>
        <fullName evidence="1">Uncharacterized protein</fullName>
    </submittedName>
</protein>